<comment type="caution">
    <text evidence="1">The sequence shown here is derived from an EMBL/GenBank/DDBJ whole genome shotgun (WGS) entry which is preliminary data.</text>
</comment>
<dbReference type="AlphaFoldDB" id="A0A403QBB7"/>
<protein>
    <submittedName>
        <fullName evidence="1">Transport protein</fullName>
    </submittedName>
</protein>
<dbReference type="Proteomes" id="UP000885348">
    <property type="component" value="Unassembled WGS sequence"/>
</dbReference>
<proteinExistence type="predicted"/>
<evidence type="ECO:0000313" key="1">
    <source>
        <dbReference type="EMBL" id="MML52058.1"/>
    </source>
</evidence>
<feature type="non-terminal residue" evidence="1">
    <location>
        <position position="30"/>
    </location>
</feature>
<dbReference type="EMBL" id="RVVJ01000002">
    <property type="protein sequence ID" value="MML52058.1"/>
    <property type="molecule type" value="Genomic_DNA"/>
</dbReference>
<accession>A0A403QBB7</accession>
<sequence>MQTLTRVLPPLRLIMFCQSGENPAQFPDTG</sequence>
<gene>
    <name evidence="1" type="ORF">D7N80_01845</name>
</gene>
<reference evidence="1" key="1">
    <citation type="submission" date="2018-09" db="EMBL/GenBank/DDBJ databases">
        <authorList>
            <person name="Ashton P.M."/>
            <person name="Dallman T."/>
            <person name="Nair S."/>
            <person name="De Pinna E."/>
            <person name="Peters T."/>
            <person name="Grant K."/>
        </authorList>
    </citation>
    <scope>NUCLEOTIDE SEQUENCE [LARGE SCALE GENOMIC DNA]</scope>
    <source>
        <strain evidence="1">598938</strain>
    </source>
</reference>
<organism evidence="1">
    <name type="scientific">Salmonella enterica I</name>
    <dbReference type="NCBI Taxonomy" id="59201"/>
    <lineage>
        <taxon>Bacteria</taxon>
        <taxon>Pseudomonadati</taxon>
        <taxon>Pseudomonadota</taxon>
        <taxon>Gammaproteobacteria</taxon>
        <taxon>Enterobacterales</taxon>
        <taxon>Enterobacteriaceae</taxon>
        <taxon>Salmonella</taxon>
    </lineage>
</organism>
<name>A0A403QBB7_SALET</name>